<sequence length="189" mass="20740">MRRDPVQPGSQRTAPLKAGQTPPRSDERLLCGILGVLNRAQHPVAVRADLAPVPPRQLREGRRVTVHRTIDQRPLRAAPHPRSIAPQVGPPVQQASPLSGQLAQTAGYTSGMKTAVSIPDELFRKADDLAHRLGKSRSEVYREALADYVSRREPGAVTRALDELAEELTADGGEFRAQAARRALERSEW</sequence>
<name>A0A6J4SHS1_9ACTN</name>
<dbReference type="AlphaFoldDB" id="A0A6J4SHS1"/>
<feature type="region of interest" description="Disordered" evidence="1">
    <location>
        <begin position="1"/>
        <end position="26"/>
    </location>
</feature>
<gene>
    <name evidence="2" type="ORF">AVDCRST_MAG30-1814</name>
</gene>
<dbReference type="InterPro" id="IPR013321">
    <property type="entry name" value="Arc_rbn_hlx_hlx"/>
</dbReference>
<organism evidence="2">
    <name type="scientific">uncultured Solirubrobacteraceae bacterium</name>
    <dbReference type="NCBI Taxonomy" id="1162706"/>
    <lineage>
        <taxon>Bacteria</taxon>
        <taxon>Bacillati</taxon>
        <taxon>Actinomycetota</taxon>
        <taxon>Thermoleophilia</taxon>
        <taxon>Solirubrobacterales</taxon>
        <taxon>Solirubrobacteraceae</taxon>
        <taxon>environmental samples</taxon>
    </lineage>
</organism>
<evidence type="ECO:0000256" key="1">
    <source>
        <dbReference type="SAM" id="MobiDB-lite"/>
    </source>
</evidence>
<accession>A0A6J4SHS1</accession>
<dbReference type="GO" id="GO:0006355">
    <property type="term" value="P:regulation of DNA-templated transcription"/>
    <property type="evidence" value="ECO:0007669"/>
    <property type="project" value="InterPro"/>
</dbReference>
<reference evidence="2" key="1">
    <citation type="submission" date="2020-02" db="EMBL/GenBank/DDBJ databases">
        <authorList>
            <person name="Meier V. D."/>
        </authorList>
    </citation>
    <scope>NUCLEOTIDE SEQUENCE</scope>
    <source>
        <strain evidence="2">AVDCRST_MAG30</strain>
    </source>
</reference>
<dbReference type="Gene3D" id="1.10.1220.10">
    <property type="entry name" value="Met repressor-like"/>
    <property type="match status" value="1"/>
</dbReference>
<protein>
    <submittedName>
        <fullName evidence="2">Uncharacterized protein</fullName>
    </submittedName>
</protein>
<dbReference type="SUPFAM" id="SSF47598">
    <property type="entry name" value="Ribbon-helix-helix"/>
    <property type="match status" value="1"/>
</dbReference>
<evidence type="ECO:0000313" key="2">
    <source>
        <dbReference type="EMBL" id="CAA9499314.1"/>
    </source>
</evidence>
<proteinExistence type="predicted"/>
<dbReference type="EMBL" id="CADCVS010000242">
    <property type="protein sequence ID" value="CAA9499314.1"/>
    <property type="molecule type" value="Genomic_DNA"/>
</dbReference>
<dbReference type="InterPro" id="IPR010985">
    <property type="entry name" value="Ribbon_hlx_hlx"/>
</dbReference>